<keyword evidence="1" id="KW-0863">Zinc-finger</keyword>
<gene>
    <name evidence="3" type="ORF">O3P69_012258</name>
</gene>
<evidence type="ECO:0000313" key="4">
    <source>
        <dbReference type="Proteomes" id="UP001487740"/>
    </source>
</evidence>
<protein>
    <recommendedName>
        <fullName evidence="2">SWIM-type domain-containing protein</fullName>
    </recommendedName>
</protein>
<evidence type="ECO:0000259" key="2">
    <source>
        <dbReference type="PROSITE" id="PS50966"/>
    </source>
</evidence>
<sequence length="483" mass="54948">MINSADTLKHRDVSEDTIEIFKNLYAKGHSPASALNTHKLDMQLQHEKDYVYEAGDRANCPDIQFCHRLYRKIFDKTYGVASGEKMLHDLEAAIESYNSKQGEVCGKIKDINGKIVIALCTPLMKRVHQNHDYSGELVFIDASGGMDRYDCQIFMMLPHSAADGLPLGYFIVTSESRDCITQALRLYLEILPKDGFFGRGSSGPLVFLSDDSEAERQSLHEVFPEATLILCVFHLLQAVWRFLWEGKNNIRKHHRPQLLSAVKKMTFAGSVIALEEAYPEVQANDIASLYPNYLAHCKKLYDRRQAWAVCYRHDLLVRGNNTNNYAEAAMRILKDQIFERVCAYNIAQLLDFLVTRLPSYYERRLIDLANGRVDVTVSKRFLPGGSSIPKDDIIKIDAHNYEVRSQSKQDIVYHVDTSIWTCTCTAGMNGAPCKHQYAVVKNFGESSLNFISLRDPHQREHLLFIATGEKNVRPGLHHCPLLE</sequence>
<name>A0AAW0TDC2_SCYPA</name>
<evidence type="ECO:0000313" key="3">
    <source>
        <dbReference type="EMBL" id="KAK8385298.1"/>
    </source>
</evidence>
<organism evidence="3 4">
    <name type="scientific">Scylla paramamosain</name>
    <name type="common">Mud crab</name>
    <dbReference type="NCBI Taxonomy" id="85552"/>
    <lineage>
        <taxon>Eukaryota</taxon>
        <taxon>Metazoa</taxon>
        <taxon>Ecdysozoa</taxon>
        <taxon>Arthropoda</taxon>
        <taxon>Crustacea</taxon>
        <taxon>Multicrustacea</taxon>
        <taxon>Malacostraca</taxon>
        <taxon>Eumalacostraca</taxon>
        <taxon>Eucarida</taxon>
        <taxon>Decapoda</taxon>
        <taxon>Pleocyemata</taxon>
        <taxon>Brachyura</taxon>
        <taxon>Eubrachyura</taxon>
        <taxon>Portunoidea</taxon>
        <taxon>Portunidae</taxon>
        <taxon>Portuninae</taxon>
        <taxon>Scylla</taxon>
    </lineage>
</organism>
<dbReference type="EMBL" id="JARAKH010000033">
    <property type="protein sequence ID" value="KAK8385298.1"/>
    <property type="molecule type" value="Genomic_DNA"/>
</dbReference>
<keyword evidence="4" id="KW-1185">Reference proteome</keyword>
<dbReference type="Proteomes" id="UP001487740">
    <property type="component" value="Unassembled WGS sequence"/>
</dbReference>
<dbReference type="PANTHER" id="PTHR35385">
    <property type="entry name" value="PROTEIN B, PUTATIVE-RELATED-RELATED"/>
    <property type="match status" value="1"/>
</dbReference>
<dbReference type="InterPro" id="IPR007527">
    <property type="entry name" value="Znf_SWIM"/>
</dbReference>
<comment type="caution">
    <text evidence="3">The sequence shown here is derived from an EMBL/GenBank/DDBJ whole genome shotgun (WGS) entry which is preliminary data.</text>
</comment>
<keyword evidence="1" id="KW-0862">Zinc</keyword>
<dbReference type="PROSITE" id="PS50966">
    <property type="entry name" value="ZF_SWIM"/>
    <property type="match status" value="1"/>
</dbReference>
<dbReference type="PANTHER" id="PTHR35385:SF2">
    <property type="entry name" value="PROTEIN B, PUTATIVE-RELATED"/>
    <property type="match status" value="1"/>
</dbReference>
<proteinExistence type="predicted"/>
<evidence type="ECO:0000256" key="1">
    <source>
        <dbReference type="PROSITE-ProRule" id="PRU00325"/>
    </source>
</evidence>
<keyword evidence="1" id="KW-0479">Metal-binding</keyword>
<dbReference type="GO" id="GO:0008270">
    <property type="term" value="F:zinc ion binding"/>
    <property type="evidence" value="ECO:0007669"/>
    <property type="project" value="UniProtKB-KW"/>
</dbReference>
<feature type="domain" description="SWIM-type" evidence="2">
    <location>
        <begin position="413"/>
        <end position="444"/>
    </location>
</feature>
<reference evidence="3 4" key="1">
    <citation type="submission" date="2023-03" db="EMBL/GenBank/DDBJ databases">
        <title>High-quality genome of Scylla paramamosain provides insights in environmental adaptation.</title>
        <authorList>
            <person name="Zhang L."/>
        </authorList>
    </citation>
    <scope>NUCLEOTIDE SEQUENCE [LARGE SCALE GENOMIC DNA]</scope>
    <source>
        <strain evidence="3">LZ_2023a</strain>
        <tissue evidence="3">Muscle</tissue>
    </source>
</reference>
<dbReference type="AlphaFoldDB" id="A0AAW0TDC2"/>
<accession>A0AAW0TDC2</accession>